<keyword evidence="5" id="KW-0007">Acetylation</keyword>
<dbReference type="GO" id="GO:0016208">
    <property type="term" value="F:AMP binding"/>
    <property type="evidence" value="ECO:0007669"/>
    <property type="project" value="InterPro"/>
</dbReference>
<evidence type="ECO:0000259" key="9">
    <source>
        <dbReference type="Pfam" id="PF16177"/>
    </source>
</evidence>
<dbReference type="PANTHER" id="PTHR24095:SF14">
    <property type="entry name" value="ACETYL-COENZYME A SYNTHETASE 1"/>
    <property type="match status" value="1"/>
</dbReference>
<dbReference type="Pfam" id="PF16177">
    <property type="entry name" value="ACAS_N"/>
    <property type="match status" value="1"/>
</dbReference>
<keyword evidence="3" id="KW-0547">Nucleotide-binding</keyword>
<dbReference type="Pfam" id="PF00501">
    <property type="entry name" value="AMP-binding"/>
    <property type="match status" value="1"/>
</dbReference>
<feature type="domain" description="AMP-binding enzyme C-terminal" evidence="8">
    <location>
        <begin position="516"/>
        <end position="595"/>
    </location>
</feature>
<feature type="domain" description="AMP-dependent synthetase/ligase" evidence="7">
    <location>
        <begin position="67"/>
        <end position="455"/>
    </location>
</feature>
<evidence type="ECO:0000256" key="6">
    <source>
        <dbReference type="NCBIfam" id="TIGR02188"/>
    </source>
</evidence>
<protein>
    <recommendedName>
        <fullName evidence="6">Acetate--CoA ligase</fullName>
        <ecNumber evidence="6">6.2.1.1</ecNumber>
    </recommendedName>
</protein>
<dbReference type="GO" id="GO:0003987">
    <property type="term" value="F:acetate-CoA ligase activity"/>
    <property type="evidence" value="ECO:0007669"/>
    <property type="project" value="UniProtKB-UniRule"/>
</dbReference>
<feature type="domain" description="Acetyl-coenzyme A synthetase N-terminal" evidence="9">
    <location>
        <begin position="13"/>
        <end position="65"/>
    </location>
</feature>
<dbReference type="AlphaFoldDB" id="A0A2N3IH14"/>
<reference evidence="10 11" key="1">
    <citation type="journal article" date="2017" name="Front. Microbiol.">
        <title>Labilibaculum manganireducens gen. nov., sp. nov. and Labilibaculum filiforme sp. nov., Novel Bacteroidetes Isolated from Subsurface Sediments of the Baltic Sea.</title>
        <authorList>
            <person name="Vandieken V."/>
            <person name="Marshall I.P."/>
            <person name="Niemann H."/>
            <person name="Engelen B."/>
            <person name="Cypionka H."/>
        </authorList>
    </citation>
    <scope>NUCLEOTIDE SEQUENCE [LARGE SCALE GENOMIC DNA]</scope>
    <source>
        <strain evidence="10 11">59.10-2M</strain>
    </source>
</reference>
<evidence type="ECO:0000256" key="2">
    <source>
        <dbReference type="ARBA" id="ARBA00022598"/>
    </source>
</evidence>
<dbReference type="GO" id="GO:0019427">
    <property type="term" value="P:acetyl-CoA biosynthetic process from acetate"/>
    <property type="evidence" value="ECO:0007669"/>
    <property type="project" value="UniProtKB-UniRule"/>
</dbReference>
<dbReference type="Pfam" id="PF13193">
    <property type="entry name" value="AMP-binding_C"/>
    <property type="match status" value="1"/>
</dbReference>
<dbReference type="CDD" id="cd05966">
    <property type="entry name" value="ACS"/>
    <property type="match status" value="1"/>
</dbReference>
<dbReference type="SUPFAM" id="SSF56801">
    <property type="entry name" value="Acetyl-CoA synthetase-like"/>
    <property type="match status" value="1"/>
</dbReference>
<dbReference type="FunFam" id="3.40.50.12780:FF:000001">
    <property type="entry name" value="Acetyl-coenzyme A synthetase"/>
    <property type="match status" value="1"/>
</dbReference>
<evidence type="ECO:0000313" key="10">
    <source>
        <dbReference type="EMBL" id="PKQ69597.1"/>
    </source>
</evidence>
<evidence type="ECO:0000313" key="11">
    <source>
        <dbReference type="Proteomes" id="UP000233618"/>
    </source>
</evidence>
<evidence type="ECO:0000256" key="4">
    <source>
        <dbReference type="ARBA" id="ARBA00022840"/>
    </source>
</evidence>
<dbReference type="InterPro" id="IPR000873">
    <property type="entry name" value="AMP-dep_synth/lig_dom"/>
</dbReference>
<dbReference type="Proteomes" id="UP000233618">
    <property type="component" value="Unassembled WGS sequence"/>
</dbReference>
<keyword evidence="4" id="KW-0067">ATP-binding</keyword>
<evidence type="ECO:0000259" key="7">
    <source>
        <dbReference type="Pfam" id="PF00501"/>
    </source>
</evidence>
<keyword evidence="11" id="KW-1185">Reference proteome</keyword>
<dbReference type="InterPro" id="IPR025110">
    <property type="entry name" value="AMP-bd_C"/>
</dbReference>
<accession>A0A2N3IH14</accession>
<dbReference type="EMBL" id="MVDE01000001">
    <property type="protein sequence ID" value="PKQ69597.1"/>
    <property type="molecule type" value="Genomic_DNA"/>
</dbReference>
<evidence type="ECO:0000256" key="1">
    <source>
        <dbReference type="ARBA" id="ARBA00006432"/>
    </source>
</evidence>
<dbReference type="Gene3D" id="3.30.300.30">
    <property type="match status" value="1"/>
</dbReference>
<dbReference type="InterPro" id="IPR045851">
    <property type="entry name" value="AMP-bd_C_sf"/>
</dbReference>
<dbReference type="NCBIfam" id="NF001208">
    <property type="entry name" value="PRK00174.1"/>
    <property type="match status" value="1"/>
</dbReference>
<evidence type="ECO:0000259" key="8">
    <source>
        <dbReference type="Pfam" id="PF13193"/>
    </source>
</evidence>
<proteinExistence type="inferred from homology"/>
<dbReference type="Gene3D" id="3.40.50.12780">
    <property type="entry name" value="N-terminal domain of ligase-like"/>
    <property type="match status" value="1"/>
</dbReference>
<dbReference type="PANTHER" id="PTHR24095">
    <property type="entry name" value="ACETYL-COENZYME A SYNTHETASE"/>
    <property type="match status" value="1"/>
</dbReference>
<comment type="caution">
    <text evidence="10">The sequence shown here is derived from an EMBL/GenBank/DDBJ whole genome shotgun (WGS) entry which is preliminary data.</text>
</comment>
<sequence length="637" mass="71729">MIDKISTLGGYIHEYQKSVTKPEEFWSRIAESFFWRKKWNKILDWNFSEPKINWFVNGKVNITENIFERHLFTRGNQPAIIWEPNEPNDENRVLTYNELFTEVKKFSNVLLQHGIKKGDRIAFYMPMIPELAIAMLACARIGAIHSIVFAGFSANSLADRIIDAEAKMVITSDGGYRGSKIIPVKEIVDEAVSTCPTVEKVIVVQRTNSEIAFDDKIDLWWHECMAGAEEYHEAATMDAEDTLFILYTSGSTDKPKGIVHTCGGYMVYTAYTFKNVFQYSDGDIYFCSADIGWITGHSYIVYGPLLNGATTMMFEGIPTYPDAGRYWDIVSKYNVSQFYTAPTAIRSLMSKGQEYVENKDLSSLKVLGTVGEPINEEAWHWYHDHIGKNRCPIVDTWWQTETGGIAISPIAGIIPTKPSFATLPLPGIQPIIVDAEGKELSEKSVEGNLCIKYPWPGMLRTIWGDHERFKKTYFSTYENLYFTGDGVKRDEDGYYRILGRVDDVINVSGHRMGTAEVENAINEHPLVNESAVVGFHHDIKGQGIYAFVVCGELSTGGEEGIKTSIRKGVTKIIGPIAKPDRIQLVRSLPKTRSGKIMRRILRKIAEGDYSNFGDISTLLDTSVVDEIIKGALENVNK</sequence>
<dbReference type="InterPro" id="IPR011904">
    <property type="entry name" value="Ac_CoA_lig"/>
</dbReference>
<dbReference type="EC" id="6.2.1.1" evidence="6"/>
<dbReference type="InterPro" id="IPR032387">
    <property type="entry name" value="ACAS_N"/>
</dbReference>
<keyword evidence="2 10" id="KW-0436">Ligase</keyword>
<comment type="similarity">
    <text evidence="1">Belongs to the ATP-dependent AMP-binding enzyme family.</text>
</comment>
<name>A0A2N3IH14_9BACT</name>
<dbReference type="RefSeq" id="WP_101308025.1">
    <property type="nucleotide sequence ID" value="NZ_MVDE01000001.1"/>
</dbReference>
<dbReference type="NCBIfam" id="TIGR02188">
    <property type="entry name" value="Ac_CoA_lig_AcsA"/>
    <property type="match status" value="1"/>
</dbReference>
<evidence type="ECO:0000256" key="3">
    <source>
        <dbReference type="ARBA" id="ARBA00022741"/>
    </source>
</evidence>
<evidence type="ECO:0000256" key="5">
    <source>
        <dbReference type="ARBA" id="ARBA00022990"/>
    </source>
</evidence>
<gene>
    <name evidence="10" type="ORF">BZG01_00355</name>
</gene>
<organism evidence="10 11">
    <name type="scientific">Labilibaculum manganireducens</name>
    <dbReference type="NCBI Taxonomy" id="1940525"/>
    <lineage>
        <taxon>Bacteria</taxon>
        <taxon>Pseudomonadati</taxon>
        <taxon>Bacteroidota</taxon>
        <taxon>Bacteroidia</taxon>
        <taxon>Marinilabiliales</taxon>
        <taxon>Marinifilaceae</taxon>
        <taxon>Labilibaculum</taxon>
    </lineage>
</organism>
<dbReference type="GO" id="GO:0005524">
    <property type="term" value="F:ATP binding"/>
    <property type="evidence" value="ECO:0007669"/>
    <property type="project" value="UniProtKB-KW"/>
</dbReference>
<dbReference type="InterPro" id="IPR042099">
    <property type="entry name" value="ANL_N_sf"/>
</dbReference>